<evidence type="ECO:0000259" key="1">
    <source>
        <dbReference type="Pfam" id="PF03372"/>
    </source>
</evidence>
<evidence type="ECO:0000313" key="3">
    <source>
        <dbReference type="Proteomes" id="UP000612808"/>
    </source>
</evidence>
<sequence>MRDATTPVRLMVWNLCRGGRGTAAGDTLDQMTDLVAEVAPDILCCTETYGATQRLVAGLGGAYRGYPLAAAGTDDNLSVVTRLPVTARLPYPEGRTVDSYNLGGVLVGLPDGGELAVFDTWLRYDVAIADALERTAAEIAAGRDRSRTDGELALLELPQLANIEEILTEHLPAAVPEETPVVLAGGLNTESHLDADGADGPDDEPAELRRYRREVKPRWQVTRRLEKAGFVDAYRSVWPDPRRWPGATFDPLNPAQRLPHRIDYVFAGGPGVSVTGARTYGTRLPMHGPGPFYSDHAALVVDLAVRSLSG</sequence>
<protein>
    <recommendedName>
        <fullName evidence="1">Endonuclease/exonuclease/phosphatase domain-containing protein</fullName>
    </recommendedName>
</protein>
<dbReference type="SUPFAM" id="SSF56219">
    <property type="entry name" value="DNase I-like"/>
    <property type="match status" value="1"/>
</dbReference>
<feature type="domain" description="Endonuclease/exonuclease/phosphatase" evidence="1">
    <location>
        <begin position="11"/>
        <end position="296"/>
    </location>
</feature>
<reference evidence="2" key="1">
    <citation type="submission" date="2021-01" db="EMBL/GenBank/DDBJ databases">
        <title>Whole genome shotgun sequence of Actinocatenispora rupis NBRC 107355.</title>
        <authorList>
            <person name="Komaki H."/>
            <person name="Tamura T."/>
        </authorList>
    </citation>
    <scope>NUCLEOTIDE SEQUENCE</scope>
    <source>
        <strain evidence="2">NBRC 107355</strain>
    </source>
</reference>
<proteinExistence type="predicted"/>
<dbReference type="RefSeq" id="WP_203659000.1">
    <property type="nucleotide sequence ID" value="NZ_BAAAZM010000008.1"/>
</dbReference>
<dbReference type="Pfam" id="PF03372">
    <property type="entry name" value="Exo_endo_phos"/>
    <property type="match status" value="1"/>
</dbReference>
<dbReference type="InterPro" id="IPR005135">
    <property type="entry name" value="Endo/exonuclease/phosphatase"/>
</dbReference>
<dbReference type="Proteomes" id="UP000612808">
    <property type="component" value="Unassembled WGS sequence"/>
</dbReference>
<dbReference type="InterPro" id="IPR036691">
    <property type="entry name" value="Endo/exonu/phosph_ase_sf"/>
</dbReference>
<dbReference type="PANTHER" id="PTHR41349">
    <property type="match status" value="1"/>
</dbReference>
<keyword evidence="3" id="KW-1185">Reference proteome</keyword>
<dbReference type="GO" id="GO:0003824">
    <property type="term" value="F:catalytic activity"/>
    <property type="evidence" value="ECO:0007669"/>
    <property type="project" value="InterPro"/>
</dbReference>
<organism evidence="2 3">
    <name type="scientific">Actinocatenispora rupis</name>
    <dbReference type="NCBI Taxonomy" id="519421"/>
    <lineage>
        <taxon>Bacteria</taxon>
        <taxon>Bacillati</taxon>
        <taxon>Actinomycetota</taxon>
        <taxon>Actinomycetes</taxon>
        <taxon>Micromonosporales</taxon>
        <taxon>Micromonosporaceae</taxon>
        <taxon>Actinocatenispora</taxon>
    </lineage>
</organism>
<comment type="caution">
    <text evidence="2">The sequence shown here is derived from an EMBL/GenBank/DDBJ whole genome shotgun (WGS) entry which is preliminary data.</text>
</comment>
<dbReference type="EMBL" id="BOMB01000021">
    <property type="protein sequence ID" value="GID12743.1"/>
    <property type="molecule type" value="Genomic_DNA"/>
</dbReference>
<dbReference type="Gene3D" id="3.60.10.10">
    <property type="entry name" value="Endonuclease/exonuclease/phosphatase"/>
    <property type="match status" value="1"/>
</dbReference>
<dbReference type="AlphaFoldDB" id="A0A8J3J214"/>
<dbReference type="PANTHER" id="PTHR41349:SF1">
    <property type="entry name" value="PROTEIN CBG08683"/>
    <property type="match status" value="1"/>
</dbReference>
<name>A0A8J3J214_9ACTN</name>
<accession>A0A8J3J214</accession>
<evidence type="ECO:0000313" key="2">
    <source>
        <dbReference type="EMBL" id="GID12743.1"/>
    </source>
</evidence>
<gene>
    <name evidence="2" type="ORF">Aru02nite_36320</name>
</gene>